<dbReference type="InterPro" id="IPR000792">
    <property type="entry name" value="Tscrpt_reg_LuxR_C"/>
</dbReference>
<evidence type="ECO:0000256" key="4">
    <source>
        <dbReference type="SAM" id="Phobius"/>
    </source>
</evidence>
<dbReference type="PANTHER" id="PTHR44688:SF16">
    <property type="entry name" value="DNA-BINDING TRANSCRIPTIONAL ACTIVATOR DEVR_DOSR"/>
    <property type="match status" value="1"/>
</dbReference>
<proteinExistence type="predicted"/>
<protein>
    <submittedName>
        <fullName evidence="6">Response regulator transcription factor</fullName>
    </submittedName>
</protein>
<dbReference type="InterPro" id="IPR016032">
    <property type="entry name" value="Sig_transdc_resp-reg_C-effctor"/>
</dbReference>
<dbReference type="PROSITE" id="PS50043">
    <property type="entry name" value="HTH_LUXR_2"/>
    <property type="match status" value="1"/>
</dbReference>
<keyword evidence="1" id="KW-0805">Transcription regulation</keyword>
<keyword evidence="2" id="KW-0238">DNA-binding</keyword>
<keyword evidence="7" id="KW-1185">Reference proteome</keyword>
<evidence type="ECO:0000256" key="3">
    <source>
        <dbReference type="ARBA" id="ARBA00023163"/>
    </source>
</evidence>
<feature type="transmembrane region" description="Helical" evidence="4">
    <location>
        <begin position="42"/>
        <end position="61"/>
    </location>
</feature>
<sequence length="146" mass="15711">MPRAVSRLPWKPALLYGGLLALGTLALQWLDYQRLVRSHASLLAEGLLAAGFLALGAWLGARLLARRAPPPVFDGNPAARQALGISERELAVLAEIAAGHSNKEIAARLHVSPNTVKTHVARLLAKLGARRRTDALRRARELGLVP</sequence>
<evidence type="ECO:0000313" key="7">
    <source>
        <dbReference type="Proteomes" id="UP001156831"/>
    </source>
</evidence>
<keyword evidence="4" id="KW-0812">Transmembrane</keyword>
<dbReference type="Proteomes" id="UP001156831">
    <property type="component" value="Unassembled WGS sequence"/>
</dbReference>
<dbReference type="InterPro" id="IPR036388">
    <property type="entry name" value="WH-like_DNA-bd_sf"/>
</dbReference>
<keyword evidence="3" id="KW-0804">Transcription</keyword>
<reference evidence="6 7" key="1">
    <citation type="submission" date="2023-04" db="EMBL/GenBank/DDBJ databases">
        <title>Luteimonas sp. M1R5S18.</title>
        <authorList>
            <person name="Sun J.-Q."/>
        </authorList>
    </citation>
    <scope>NUCLEOTIDE SEQUENCE [LARGE SCALE GENOMIC DNA]</scope>
    <source>
        <strain evidence="6 7">M1R5S18</strain>
    </source>
</reference>
<feature type="transmembrane region" description="Helical" evidence="4">
    <location>
        <begin position="12"/>
        <end position="30"/>
    </location>
</feature>
<dbReference type="CDD" id="cd06170">
    <property type="entry name" value="LuxR_C_like"/>
    <property type="match status" value="1"/>
</dbReference>
<feature type="domain" description="HTH luxR-type" evidence="5">
    <location>
        <begin position="78"/>
        <end position="143"/>
    </location>
</feature>
<evidence type="ECO:0000256" key="1">
    <source>
        <dbReference type="ARBA" id="ARBA00023015"/>
    </source>
</evidence>
<keyword evidence="4" id="KW-1133">Transmembrane helix</keyword>
<comment type="caution">
    <text evidence="6">The sequence shown here is derived from an EMBL/GenBank/DDBJ whole genome shotgun (WGS) entry which is preliminary data.</text>
</comment>
<gene>
    <name evidence="6" type="ORF">QFW80_06510</name>
</gene>
<dbReference type="SUPFAM" id="SSF46894">
    <property type="entry name" value="C-terminal effector domain of the bipartite response regulators"/>
    <property type="match status" value="1"/>
</dbReference>
<dbReference type="EMBL" id="JARXRN010000021">
    <property type="protein sequence ID" value="MDH5830170.1"/>
    <property type="molecule type" value="Genomic_DNA"/>
</dbReference>
<accession>A0ABT6JHM5</accession>
<evidence type="ECO:0000256" key="2">
    <source>
        <dbReference type="ARBA" id="ARBA00023125"/>
    </source>
</evidence>
<keyword evidence="4" id="KW-0472">Membrane</keyword>
<organism evidence="6 7">
    <name type="scientific">Luteimonas rhizosphaericola</name>
    <dbReference type="NCBI Taxonomy" id="3042024"/>
    <lineage>
        <taxon>Bacteria</taxon>
        <taxon>Pseudomonadati</taxon>
        <taxon>Pseudomonadota</taxon>
        <taxon>Gammaproteobacteria</taxon>
        <taxon>Lysobacterales</taxon>
        <taxon>Lysobacteraceae</taxon>
        <taxon>Luteimonas</taxon>
    </lineage>
</organism>
<dbReference type="Pfam" id="PF00196">
    <property type="entry name" value="GerE"/>
    <property type="match status" value="1"/>
</dbReference>
<dbReference type="SMART" id="SM00421">
    <property type="entry name" value="HTH_LUXR"/>
    <property type="match status" value="1"/>
</dbReference>
<evidence type="ECO:0000259" key="5">
    <source>
        <dbReference type="PROSITE" id="PS50043"/>
    </source>
</evidence>
<dbReference type="Gene3D" id="1.10.10.10">
    <property type="entry name" value="Winged helix-like DNA-binding domain superfamily/Winged helix DNA-binding domain"/>
    <property type="match status" value="1"/>
</dbReference>
<name>A0ABT6JHM5_9GAMM</name>
<dbReference type="PANTHER" id="PTHR44688">
    <property type="entry name" value="DNA-BINDING TRANSCRIPTIONAL ACTIVATOR DEVR_DOSR"/>
    <property type="match status" value="1"/>
</dbReference>
<evidence type="ECO:0000313" key="6">
    <source>
        <dbReference type="EMBL" id="MDH5830170.1"/>
    </source>
</evidence>
<dbReference type="PRINTS" id="PR00038">
    <property type="entry name" value="HTHLUXR"/>
</dbReference>
<dbReference type="PROSITE" id="PS00622">
    <property type="entry name" value="HTH_LUXR_1"/>
    <property type="match status" value="1"/>
</dbReference>
<dbReference type="RefSeq" id="WP_280600704.1">
    <property type="nucleotide sequence ID" value="NZ_JARXRN010000021.1"/>
</dbReference>